<gene>
    <name evidence="5" type="primary">LOC103208806</name>
</gene>
<dbReference type="Pfam" id="PF15304">
    <property type="entry name" value="AKAP2_C"/>
    <property type="match status" value="1"/>
</dbReference>
<dbReference type="InterPro" id="IPR042779">
    <property type="entry name" value="MISP/MISP3-like"/>
</dbReference>
<dbReference type="Proteomes" id="UP000694850">
    <property type="component" value="Unplaced"/>
</dbReference>
<reference evidence="5" key="1">
    <citation type="submission" date="2025-08" db="UniProtKB">
        <authorList>
            <consortium name="RefSeq"/>
        </authorList>
    </citation>
    <scope>IDENTIFICATION</scope>
</reference>
<protein>
    <submittedName>
        <fullName evidence="5">Mitotic interactor and substrate of PLK1</fullName>
    </submittedName>
</protein>
<evidence type="ECO:0000313" key="4">
    <source>
        <dbReference type="Proteomes" id="UP000694850"/>
    </source>
</evidence>
<dbReference type="PANTHER" id="PTHR18839:SF3">
    <property type="entry name" value="MITOTIC INTERACTOR AND SUBSTRATE OF PLK1"/>
    <property type="match status" value="1"/>
</dbReference>
<keyword evidence="1" id="KW-0175">Coiled coil</keyword>
<name>A0A8B7AYT5_ORYAF</name>
<feature type="region of interest" description="Disordered" evidence="2">
    <location>
        <begin position="302"/>
        <end position="346"/>
    </location>
</feature>
<evidence type="ECO:0000256" key="1">
    <source>
        <dbReference type="ARBA" id="ARBA00023054"/>
    </source>
</evidence>
<feature type="region of interest" description="Disordered" evidence="2">
    <location>
        <begin position="229"/>
        <end position="262"/>
    </location>
</feature>
<dbReference type="AlphaFoldDB" id="A0A8B7AYT5"/>
<accession>A0A8B7AYT5</accession>
<dbReference type="PANTHER" id="PTHR18839">
    <property type="entry name" value="MITOTIC INTERACTOR AND SUBSTRATE OF PLK1 MISP FAMILY MEMBER"/>
    <property type="match status" value="1"/>
</dbReference>
<sequence length="652" mass="72700">MDRVTRYPIFSIPDSPRANSLAPDGDISYTFQLVGVGPEVTSWGQHEPPAWPADHEVRLDTGRSTAPHSLRVSPRKLIPRPLYIEDEDVEMEAHHVDDARDVPRRPRDLEQERRAVIRGQAVRKSSTVATLRDAPRQVDWAPSRALTESLEDHAVDTEQTHFLSARQQFLSLERANAGAPRKPPARVASPPEVGQVPEAFNGPQLANGHGVPARPQVKDVLIKEKKARHPPAGFGVHTGDEPALRPHAGSPEPTKETPIEREIRLAQEREADLREQRGLQRVAGHQELVEIPARPLLTKVSVTAAPRRERGRPSLYVQRDLEQDTQREQDHRRQGGRASTPSWVCEVPQPALRRALSSDSILNLAPDAQVAGSTPEMRRTRRVNRIPPDAYQPFLKPGTPLPGYSTFKMPTKPRGLSAEEVKSVAPPQLIGPQRPVSDSSGKHLGAKQQPLKLPQGPPRADGGIVRREYFLLRPLQFRVPDVPRQAEAPQVWGWEVAGGPALRLQKSQSSELLEQEVESVLRREREVAEERRNALFPEVFSPPPCDSCSPDSRSSSRASGISGSYCVSESPFFTPIHLHSGLVWTVEAEPGPLETPPEDAPWQRKKRDLWYAGINPADHVNSEVLEATRVTRHKNAMAERWEARIYASEDED</sequence>
<dbReference type="GeneID" id="103208806"/>
<feature type="compositionally biased region" description="Basic and acidic residues" evidence="2">
    <location>
        <begin position="253"/>
        <end position="262"/>
    </location>
</feature>
<proteinExistence type="predicted"/>
<evidence type="ECO:0000256" key="2">
    <source>
        <dbReference type="SAM" id="MobiDB-lite"/>
    </source>
</evidence>
<evidence type="ECO:0000313" key="5">
    <source>
        <dbReference type="RefSeq" id="XP_007952732.1"/>
    </source>
</evidence>
<evidence type="ECO:0000259" key="3">
    <source>
        <dbReference type="Pfam" id="PF15304"/>
    </source>
</evidence>
<dbReference type="RefSeq" id="XP_007952732.1">
    <property type="nucleotide sequence ID" value="XM_007954541.1"/>
</dbReference>
<dbReference type="CTD" id="126353"/>
<dbReference type="InterPro" id="IPR029304">
    <property type="entry name" value="AKAP2_C"/>
</dbReference>
<feature type="region of interest" description="Disordered" evidence="2">
    <location>
        <begin position="388"/>
        <end position="460"/>
    </location>
</feature>
<dbReference type="OrthoDB" id="9449914at2759"/>
<organism evidence="4 5">
    <name type="scientific">Orycteropus afer afer</name>
    <dbReference type="NCBI Taxonomy" id="1230840"/>
    <lineage>
        <taxon>Eukaryota</taxon>
        <taxon>Metazoa</taxon>
        <taxon>Chordata</taxon>
        <taxon>Craniata</taxon>
        <taxon>Vertebrata</taxon>
        <taxon>Euteleostomi</taxon>
        <taxon>Mammalia</taxon>
        <taxon>Eutheria</taxon>
        <taxon>Afrotheria</taxon>
        <taxon>Tubulidentata</taxon>
        <taxon>Orycteropodidae</taxon>
        <taxon>Orycteropus</taxon>
    </lineage>
</organism>
<feature type="domain" description="A-kinase anchor protein 2 C-terminal" evidence="3">
    <location>
        <begin position="291"/>
        <end position="647"/>
    </location>
</feature>
<feature type="compositionally biased region" description="Basic and acidic residues" evidence="2">
    <location>
        <begin position="319"/>
        <end position="333"/>
    </location>
</feature>
<keyword evidence="4" id="KW-1185">Reference proteome</keyword>